<comment type="pathway">
    <text evidence="2">Pyrimidine metabolism; UMP biosynthesis via de novo pathway.</text>
</comment>
<dbReference type="PROSITE" id="PS00912">
    <property type="entry name" value="DHODEHASE_2"/>
    <property type="match status" value="1"/>
</dbReference>
<evidence type="ECO:0000256" key="2">
    <source>
        <dbReference type="ARBA" id="ARBA00004725"/>
    </source>
</evidence>
<dbReference type="InterPro" id="IPR001295">
    <property type="entry name" value="Dihydroorotate_DH_CS"/>
</dbReference>
<dbReference type="InterPro" id="IPR050074">
    <property type="entry name" value="DHO_dehydrogenase"/>
</dbReference>
<sequence length="348" mass="36943">MSQLPAYDPVQSYRWNYEHAPDATAGVDVSTLPGDWSFCGLPVASPLGIPAGPLLNGKWILYYASLGFDVLTYKTVRSGPRECYPLPNLVPVAVDAMNGDEGAVPATGEQTGSWAVSFGMPSADPVIWREDIAETRRRLAEGQLLSVSVVGTIQPGWSIEELADDYALCGRWAAESGADCVEANLSCPNVSTCDGQLYQRPADAAVVAARIRAAVPDRPFMVKIGHMPDRNEAAALLDAIGGIVDAIVMTNSVAASVVDENGQPLFDGARRGICGRATREAALKQVETFASLVRERDLDMKLVGVGGIGTAADVRAFLDAGAESVQLATAAMLDPEVALKIRRDWPAL</sequence>
<dbReference type="GO" id="GO:0006207">
    <property type="term" value="P:'de novo' pyrimidine nucleobase biosynthetic process"/>
    <property type="evidence" value="ECO:0007669"/>
    <property type="project" value="InterPro"/>
</dbReference>
<dbReference type="InterPro" id="IPR005720">
    <property type="entry name" value="Dihydroorotate_DH_cat"/>
</dbReference>
<dbReference type="PIRSF" id="PIRSF000164">
    <property type="entry name" value="DHO_oxidase"/>
    <property type="match status" value="1"/>
</dbReference>
<dbReference type="PANTHER" id="PTHR48109">
    <property type="entry name" value="DIHYDROOROTATE DEHYDROGENASE (QUINONE), MITOCHONDRIAL-RELATED"/>
    <property type="match status" value="1"/>
</dbReference>
<evidence type="ECO:0000313" key="9">
    <source>
        <dbReference type="Proteomes" id="UP000320496"/>
    </source>
</evidence>
<keyword evidence="4" id="KW-0288">FMN</keyword>
<keyword evidence="6 8" id="KW-0560">Oxidoreductase</keyword>
<evidence type="ECO:0000256" key="1">
    <source>
        <dbReference type="ARBA" id="ARBA00001917"/>
    </source>
</evidence>
<feature type="domain" description="Dihydroorotate dehydrogenase catalytic" evidence="7">
    <location>
        <begin position="37"/>
        <end position="344"/>
    </location>
</feature>
<name>A0A517Z5S2_9PLAN</name>
<evidence type="ECO:0000256" key="4">
    <source>
        <dbReference type="ARBA" id="ARBA00022643"/>
    </source>
</evidence>
<dbReference type="RefSeq" id="WP_197444296.1">
    <property type="nucleotide sequence ID" value="NZ_CP036275.1"/>
</dbReference>
<dbReference type="Gene3D" id="3.20.20.70">
    <property type="entry name" value="Aldolase class I"/>
    <property type="match status" value="1"/>
</dbReference>
<organism evidence="8 9">
    <name type="scientific">Maioricimonas rarisocia</name>
    <dbReference type="NCBI Taxonomy" id="2528026"/>
    <lineage>
        <taxon>Bacteria</taxon>
        <taxon>Pseudomonadati</taxon>
        <taxon>Planctomycetota</taxon>
        <taxon>Planctomycetia</taxon>
        <taxon>Planctomycetales</taxon>
        <taxon>Planctomycetaceae</taxon>
        <taxon>Maioricimonas</taxon>
    </lineage>
</organism>
<dbReference type="GO" id="GO:0005737">
    <property type="term" value="C:cytoplasm"/>
    <property type="evidence" value="ECO:0007669"/>
    <property type="project" value="InterPro"/>
</dbReference>
<keyword evidence="5" id="KW-0665">Pyrimidine biosynthesis</keyword>
<evidence type="ECO:0000256" key="3">
    <source>
        <dbReference type="ARBA" id="ARBA00022630"/>
    </source>
</evidence>
<evidence type="ECO:0000259" key="7">
    <source>
        <dbReference type="Pfam" id="PF01180"/>
    </source>
</evidence>
<comment type="cofactor">
    <cofactor evidence="1">
        <name>FMN</name>
        <dbReference type="ChEBI" id="CHEBI:58210"/>
    </cofactor>
</comment>
<protein>
    <submittedName>
        <fullName evidence="8">Dihydroorotate dehydrogenase B (NAD(+)), catalytic subunit</fullName>
        <ecNumber evidence="8">1.3.1.14</ecNumber>
    </submittedName>
</protein>
<dbReference type="SUPFAM" id="SSF51395">
    <property type="entry name" value="FMN-linked oxidoreductases"/>
    <property type="match status" value="1"/>
</dbReference>
<evidence type="ECO:0000313" key="8">
    <source>
        <dbReference type="EMBL" id="QDU37817.1"/>
    </source>
</evidence>
<dbReference type="EMBL" id="CP036275">
    <property type="protein sequence ID" value="QDU37817.1"/>
    <property type="molecule type" value="Genomic_DNA"/>
</dbReference>
<accession>A0A517Z5S2</accession>
<proteinExistence type="predicted"/>
<reference evidence="8 9" key="1">
    <citation type="submission" date="2019-02" db="EMBL/GenBank/DDBJ databases">
        <title>Deep-cultivation of Planctomycetes and their phenomic and genomic characterization uncovers novel biology.</title>
        <authorList>
            <person name="Wiegand S."/>
            <person name="Jogler M."/>
            <person name="Boedeker C."/>
            <person name="Pinto D."/>
            <person name="Vollmers J."/>
            <person name="Rivas-Marin E."/>
            <person name="Kohn T."/>
            <person name="Peeters S.H."/>
            <person name="Heuer A."/>
            <person name="Rast P."/>
            <person name="Oberbeckmann S."/>
            <person name="Bunk B."/>
            <person name="Jeske O."/>
            <person name="Meyerdierks A."/>
            <person name="Storesund J.E."/>
            <person name="Kallscheuer N."/>
            <person name="Luecker S."/>
            <person name="Lage O.M."/>
            <person name="Pohl T."/>
            <person name="Merkel B.J."/>
            <person name="Hornburger P."/>
            <person name="Mueller R.-W."/>
            <person name="Bruemmer F."/>
            <person name="Labrenz M."/>
            <person name="Spormann A.M."/>
            <person name="Op den Camp H."/>
            <person name="Overmann J."/>
            <person name="Amann R."/>
            <person name="Jetten M.S.M."/>
            <person name="Mascher T."/>
            <person name="Medema M.H."/>
            <person name="Devos D.P."/>
            <person name="Kaster A.-K."/>
            <person name="Ovreas L."/>
            <person name="Rohde M."/>
            <person name="Galperin M.Y."/>
            <person name="Jogler C."/>
        </authorList>
    </citation>
    <scope>NUCLEOTIDE SEQUENCE [LARGE SCALE GENOMIC DNA]</scope>
    <source>
        <strain evidence="8 9">Mal4</strain>
    </source>
</reference>
<dbReference type="UniPathway" id="UPA00070"/>
<dbReference type="EC" id="1.3.1.14" evidence="8"/>
<evidence type="ECO:0000256" key="6">
    <source>
        <dbReference type="ARBA" id="ARBA00023002"/>
    </source>
</evidence>
<dbReference type="InterPro" id="IPR012135">
    <property type="entry name" value="Dihydroorotate_DH_1_2"/>
</dbReference>
<dbReference type="GO" id="GO:0004589">
    <property type="term" value="F:dihydroorotate dehydrogenase (NAD+) activity"/>
    <property type="evidence" value="ECO:0007669"/>
    <property type="project" value="UniProtKB-EC"/>
</dbReference>
<dbReference type="KEGG" id="mri:Mal4_21340"/>
<dbReference type="Proteomes" id="UP000320496">
    <property type="component" value="Chromosome"/>
</dbReference>
<keyword evidence="9" id="KW-1185">Reference proteome</keyword>
<dbReference type="GO" id="GO:0044205">
    <property type="term" value="P:'de novo' UMP biosynthetic process"/>
    <property type="evidence" value="ECO:0007669"/>
    <property type="project" value="UniProtKB-UniPathway"/>
</dbReference>
<dbReference type="Pfam" id="PF01180">
    <property type="entry name" value="DHO_dh"/>
    <property type="match status" value="1"/>
</dbReference>
<dbReference type="AlphaFoldDB" id="A0A517Z5S2"/>
<dbReference type="InterPro" id="IPR013785">
    <property type="entry name" value="Aldolase_TIM"/>
</dbReference>
<keyword evidence="3" id="KW-0285">Flavoprotein</keyword>
<dbReference type="PANTHER" id="PTHR48109:SF1">
    <property type="entry name" value="DIHYDROOROTATE DEHYDROGENASE (FUMARATE)"/>
    <property type="match status" value="1"/>
</dbReference>
<gene>
    <name evidence="8" type="primary">pyrDB</name>
    <name evidence="8" type="ORF">Mal4_21340</name>
</gene>
<evidence type="ECO:0000256" key="5">
    <source>
        <dbReference type="ARBA" id="ARBA00022975"/>
    </source>
</evidence>